<dbReference type="InterPro" id="IPR055235">
    <property type="entry name" value="ASD1_cat"/>
</dbReference>
<evidence type="ECO:0000256" key="1">
    <source>
        <dbReference type="ARBA" id="ARBA00001462"/>
    </source>
</evidence>
<comment type="similarity">
    <text evidence="2">Belongs to the glycosyl hydrolase 51 family.</text>
</comment>
<keyword evidence="7 9" id="KW-0326">Glycosidase</keyword>
<dbReference type="SUPFAM" id="SSF51011">
    <property type="entry name" value="Glycosyl hydrolase domain"/>
    <property type="match status" value="1"/>
</dbReference>
<accession>A0A841DRL8</accession>
<dbReference type="GO" id="GO:0000272">
    <property type="term" value="P:polysaccharide catabolic process"/>
    <property type="evidence" value="ECO:0007669"/>
    <property type="project" value="TreeGrafter"/>
</dbReference>
<dbReference type="RefSeq" id="WP_184837556.1">
    <property type="nucleotide sequence ID" value="NZ_BAAAVN010000009.1"/>
</dbReference>
<dbReference type="Gene3D" id="3.20.20.80">
    <property type="entry name" value="Glycosidases"/>
    <property type="match status" value="1"/>
</dbReference>
<proteinExistence type="inferred from homology"/>
<dbReference type="GO" id="GO:0046556">
    <property type="term" value="F:alpha-L-arabinofuranosidase activity"/>
    <property type="evidence" value="ECO:0007669"/>
    <property type="project" value="UniProtKB-EC"/>
</dbReference>
<dbReference type="InterPro" id="IPR010720">
    <property type="entry name" value="Alpha-L-AF_C"/>
</dbReference>
<evidence type="ECO:0000259" key="8">
    <source>
        <dbReference type="SMART" id="SM00813"/>
    </source>
</evidence>
<dbReference type="Gene3D" id="2.60.40.1180">
    <property type="entry name" value="Golgi alpha-mannosidase II"/>
    <property type="match status" value="1"/>
</dbReference>
<evidence type="ECO:0000256" key="6">
    <source>
        <dbReference type="ARBA" id="ARBA00023277"/>
    </source>
</evidence>
<keyword evidence="5 9" id="KW-0378">Hydrolase</keyword>
<protein>
    <recommendedName>
        <fullName evidence="4">non-reducing end alpha-L-arabinofuranosidase</fullName>
        <ecNumber evidence="4">3.2.1.55</ecNumber>
    </recommendedName>
</protein>
<dbReference type="InterPro" id="IPR017853">
    <property type="entry name" value="GH"/>
</dbReference>
<dbReference type="Proteomes" id="UP000558997">
    <property type="component" value="Unassembled WGS sequence"/>
</dbReference>
<gene>
    <name evidence="9" type="ORF">HDA44_004573</name>
</gene>
<name>A0A841DRL8_9ACTN</name>
<evidence type="ECO:0000256" key="3">
    <source>
        <dbReference type="ARBA" id="ARBA00011165"/>
    </source>
</evidence>
<dbReference type="GO" id="GO:0046373">
    <property type="term" value="P:L-arabinose metabolic process"/>
    <property type="evidence" value="ECO:0007669"/>
    <property type="project" value="InterPro"/>
</dbReference>
<organism evidence="9 10">
    <name type="scientific">Kribbella solani</name>
    <dbReference type="NCBI Taxonomy" id="236067"/>
    <lineage>
        <taxon>Bacteria</taxon>
        <taxon>Bacillati</taxon>
        <taxon>Actinomycetota</taxon>
        <taxon>Actinomycetes</taxon>
        <taxon>Propionibacteriales</taxon>
        <taxon>Kribbellaceae</taxon>
        <taxon>Kribbella</taxon>
    </lineage>
</organism>
<dbReference type="EC" id="3.2.1.55" evidence="4"/>
<evidence type="ECO:0000256" key="5">
    <source>
        <dbReference type="ARBA" id="ARBA00022801"/>
    </source>
</evidence>
<keyword evidence="10" id="KW-1185">Reference proteome</keyword>
<evidence type="ECO:0000256" key="7">
    <source>
        <dbReference type="ARBA" id="ARBA00023295"/>
    </source>
</evidence>
<comment type="subunit">
    <text evidence="3">Homohexamer; trimer of dimers.</text>
</comment>
<dbReference type="PANTHER" id="PTHR43576:SF3">
    <property type="entry name" value="ALPHA-L-ARABINOFURANOSIDASE C"/>
    <property type="match status" value="1"/>
</dbReference>
<sequence length="499" mass="54493">MPAATLTIDPAFTIAPVNRRTFGTFVEHMGRCVYTGIYEPGHATADEDGFRKDVLELTRELGASVVRYPGGNFVSGYRWEDGVGPRDERPRRLDLAWHSIETNEFGLDEFSRWCAKAGVEPMMAINLGTRGVPEALDLLEYANHPGGTTLSDLREQHGAAPYGIKLWCLGNELDGPWQVGHKTPTEYGRLAAETARAMRMIEPDLQLVACGSSSSKMPLFGTWERDVLRETYEYVEYISCHAYYGNEDGDTASFVASAVDMDHFIESVVATADHVGAELKSSKKIGISFDEWNVWYSDRSRCTDGPADQWEVAPRRIEDQYNVTDAVVVGNLLISLLRHSDRVGVACLAQLANVIAPIMTEPGGAAWRQTTFHPFAITSRLATGQVLRVETDSPTISTARYGAIPAVDAVATYDAGRLSIFATNRSTEAPVEITVDVSRSGVTTVDEAVVIHDEDLTATNTAGDPDRVTAKPLDTRLADGKLTITLPAISWVAASLSTN</sequence>
<dbReference type="InterPro" id="IPR013780">
    <property type="entry name" value="Glyco_hydro_b"/>
</dbReference>
<dbReference type="SUPFAM" id="SSF51445">
    <property type="entry name" value="(Trans)glycosidases"/>
    <property type="match status" value="1"/>
</dbReference>
<evidence type="ECO:0000256" key="2">
    <source>
        <dbReference type="ARBA" id="ARBA00007186"/>
    </source>
</evidence>
<feature type="domain" description="Alpha-L-arabinofuranosidase C-terminal" evidence="8">
    <location>
        <begin position="290"/>
        <end position="490"/>
    </location>
</feature>
<evidence type="ECO:0000313" key="10">
    <source>
        <dbReference type="Proteomes" id="UP000558997"/>
    </source>
</evidence>
<dbReference type="PANTHER" id="PTHR43576">
    <property type="entry name" value="ALPHA-L-ARABINOFURANOSIDASE C-RELATED"/>
    <property type="match status" value="1"/>
</dbReference>
<evidence type="ECO:0000256" key="4">
    <source>
        <dbReference type="ARBA" id="ARBA00012670"/>
    </source>
</evidence>
<dbReference type="EMBL" id="JACHNF010000001">
    <property type="protein sequence ID" value="MBB5981232.1"/>
    <property type="molecule type" value="Genomic_DNA"/>
</dbReference>
<dbReference type="Pfam" id="PF06964">
    <property type="entry name" value="Alpha-L-AF_C"/>
    <property type="match status" value="1"/>
</dbReference>
<dbReference type="AlphaFoldDB" id="A0A841DRL8"/>
<dbReference type="Pfam" id="PF22848">
    <property type="entry name" value="ASD1_dom"/>
    <property type="match status" value="1"/>
</dbReference>
<evidence type="ECO:0000313" key="9">
    <source>
        <dbReference type="EMBL" id="MBB5981232.1"/>
    </source>
</evidence>
<dbReference type="SMART" id="SM00813">
    <property type="entry name" value="Alpha-L-AF_C"/>
    <property type="match status" value="1"/>
</dbReference>
<comment type="caution">
    <text evidence="9">The sequence shown here is derived from an EMBL/GenBank/DDBJ whole genome shotgun (WGS) entry which is preliminary data.</text>
</comment>
<keyword evidence="6" id="KW-0119">Carbohydrate metabolism</keyword>
<comment type="catalytic activity">
    <reaction evidence="1">
        <text>Hydrolysis of terminal non-reducing alpha-L-arabinofuranoside residues in alpha-L-arabinosides.</text>
        <dbReference type="EC" id="3.2.1.55"/>
    </reaction>
</comment>
<reference evidence="9 10" key="1">
    <citation type="submission" date="2020-08" db="EMBL/GenBank/DDBJ databases">
        <title>Sequencing the genomes of 1000 actinobacteria strains.</title>
        <authorList>
            <person name="Klenk H.-P."/>
        </authorList>
    </citation>
    <scope>NUCLEOTIDE SEQUENCE [LARGE SCALE GENOMIC DNA]</scope>
    <source>
        <strain evidence="9 10">DSM 17294</strain>
    </source>
</reference>